<proteinExistence type="predicted"/>
<dbReference type="EMBL" id="LRGB01003808">
    <property type="protein sequence ID" value="KZS02668.1"/>
    <property type="molecule type" value="Genomic_DNA"/>
</dbReference>
<comment type="caution">
    <text evidence="1">The sequence shown here is derived from an EMBL/GenBank/DDBJ whole genome shotgun (WGS) entry which is preliminary data.</text>
</comment>
<sequence>MDQDALTAALANLMVNQQKQQQMFQIQQQQMLQQQDVLMTLANRLLTLPATAMPIISAPALATIIRTTLDSDIKYAGLNGESLQDW</sequence>
<dbReference type="Proteomes" id="UP000076858">
    <property type="component" value="Unassembled WGS sequence"/>
</dbReference>
<name>A0A164JUJ2_9CRUS</name>
<protein>
    <submittedName>
        <fullName evidence="1">Uncharacterized protein</fullName>
    </submittedName>
</protein>
<reference evidence="1 2" key="1">
    <citation type="submission" date="2016-03" db="EMBL/GenBank/DDBJ databases">
        <title>EvidentialGene: Evidence-directed Construction of Genes on Genomes.</title>
        <authorList>
            <person name="Gilbert D.G."/>
            <person name="Choi J.-H."/>
            <person name="Mockaitis K."/>
            <person name="Colbourne J."/>
            <person name="Pfrender M."/>
        </authorList>
    </citation>
    <scope>NUCLEOTIDE SEQUENCE [LARGE SCALE GENOMIC DNA]</scope>
    <source>
        <strain evidence="1 2">Xinb3</strain>
        <tissue evidence="1">Complete organism</tissue>
    </source>
</reference>
<evidence type="ECO:0000313" key="1">
    <source>
        <dbReference type="EMBL" id="KZS02668.1"/>
    </source>
</evidence>
<keyword evidence="2" id="KW-1185">Reference proteome</keyword>
<gene>
    <name evidence="1" type="ORF">APZ42_000201</name>
</gene>
<accession>A0A164JUJ2</accession>
<evidence type="ECO:0000313" key="2">
    <source>
        <dbReference type="Proteomes" id="UP000076858"/>
    </source>
</evidence>
<dbReference type="AlphaFoldDB" id="A0A164JUJ2"/>
<organism evidence="1 2">
    <name type="scientific">Daphnia magna</name>
    <dbReference type="NCBI Taxonomy" id="35525"/>
    <lineage>
        <taxon>Eukaryota</taxon>
        <taxon>Metazoa</taxon>
        <taxon>Ecdysozoa</taxon>
        <taxon>Arthropoda</taxon>
        <taxon>Crustacea</taxon>
        <taxon>Branchiopoda</taxon>
        <taxon>Diplostraca</taxon>
        <taxon>Cladocera</taxon>
        <taxon>Anomopoda</taxon>
        <taxon>Daphniidae</taxon>
        <taxon>Daphnia</taxon>
    </lineage>
</organism>